<dbReference type="OrthoDB" id="149912at2"/>
<reference evidence="4 5" key="1">
    <citation type="submission" date="2018-12" db="EMBL/GenBank/DDBJ databases">
        <authorList>
            <person name="Yang E."/>
        </authorList>
    </citation>
    <scope>NUCLEOTIDE SEQUENCE [LARGE SCALE GENOMIC DNA]</scope>
    <source>
        <strain evidence="4 5">SOD</strain>
    </source>
</reference>
<dbReference type="SUPFAM" id="SSF53474">
    <property type="entry name" value="alpha/beta-Hydrolases"/>
    <property type="match status" value="1"/>
</dbReference>
<dbReference type="RefSeq" id="WP_126074053.1">
    <property type="nucleotide sequence ID" value="NZ_CP051166.1"/>
</dbReference>
<evidence type="ECO:0000313" key="4">
    <source>
        <dbReference type="EMBL" id="RSZ58847.1"/>
    </source>
</evidence>
<dbReference type="PRINTS" id="PR00412">
    <property type="entry name" value="EPOXHYDRLASE"/>
</dbReference>
<dbReference type="Gene3D" id="3.40.50.1820">
    <property type="entry name" value="alpha/beta hydrolase"/>
    <property type="match status" value="1"/>
</dbReference>
<keyword evidence="5" id="KW-1185">Reference proteome</keyword>
<protein>
    <submittedName>
        <fullName evidence="4">Alpha/beta hydrolase</fullName>
    </submittedName>
</protein>
<dbReference type="InterPro" id="IPR000073">
    <property type="entry name" value="AB_hydrolase_1"/>
</dbReference>
<name>A0A430HMR1_9BURK</name>
<sequence length="291" mass="33146">MKPSRSEFLTVRGLRTHVRHWGREGAPKLFMVHGWMDVSASFQFVVDCLEQDWHVISPDWRGFGLTERSHSDTYWFPDYVADLDALLDHYAPGQAVNLLGHSMGGNVVGIYAGARPERVRRLINLEGFGMPASDPAKAPRRYAKWLDEMREPPSLRTYPSQAAVAARLQKTNPRLNDARAQFLAQHWSAQNDAGEWEILGDPNHKKPTPLGYQVQEVMACWSAISAPVLWVEAEDTNMWQWMGPREEARAEVDRRLGHLKTVTSRMMADAGHMLHHDQPERLARMVEAFLA</sequence>
<evidence type="ECO:0000256" key="2">
    <source>
        <dbReference type="ARBA" id="ARBA00022801"/>
    </source>
</evidence>
<dbReference type="PRINTS" id="PR00111">
    <property type="entry name" value="ABHYDROLASE"/>
</dbReference>
<comment type="caution">
    <text evidence="4">The sequence shown here is derived from an EMBL/GenBank/DDBJ whole genome shotgun (WGS) entry which is preliminary data.</text>
</comment>
<dbReference type="InterPro" id="IPR029058">
    <property type="entry name" value="AB_hydrolase_fold"/>
</dbReference>
<dbReference type="EMBL" id="RXLQ01000005">
    <property type="protein sequence ID" value="RSZ58847.1"/>
    <property type="molecule type" value="Genomic_DNA"/>
</dbReference>
<dbReference type="GO" id="GO:0016787">
    <property type="term" value="F:hydrolase activity"/>
    <property type="evidence" value="ECO:0007669"/>
    <property type="project" value="UniProtKB-KW"/>
</dbReference>
<gene>
    <name evidence="4" type="ORF">EJB06_10910</name>
</gene>
<dbReference type="PANTHER" id="PTHR43798">
    <property type="entry name" value="MONOACYLGLYCEROL LIPASE"/>
    <property type="match status" value="1"/>
</dbReference>
<evidence type="ECO:0000256" key="1">
    <source>
        <dbReference type="ARBA" id="ARBA00008645"/>
    </source>
</evidence>
<keyword evidence="2 4" id="KW-0378">Hydrolase</keyword>
<dbReference type="AlphaFoldDB" id="A0A430HMR1"/>
<dbReference type="InterPro" id="IPR050266">
    <property type="entry name" value="AB_hydrolase_sf"/>
</dbReference>
<evidence type="ECO:0000313" key="5">
    <source>
        <dbReference type="Proteomes" id="UP000278085"/>
    </source>
</evidence>
<dbReference type="PANTHER" id="PTHR43798:SF14">
    <property type="entry name" value="SERINE HYDROLASE-LIKE PROTEIN DDB_G0286239"/>
    <property type="match status" value="1"/>
</dbReference>
<dbReference type="Pfam" id="PF00561">
    <property type="entry name" value="Abhydrolase_1"/>
    <property type="match status" value="1"/>
</dbReference>
<comment type="similarity">
    <text evidence="1">Belongs to the AB hydrolase superfamily.</text>
</comment>
<evidence type="ECO:0000259" key="3">
    <source>
        <dbReference type="Pfam" id="PF00561"/>
    </source>
</evidence>
<accession>A0A430HMR1</accession>
<feature type="domain" description="AB hydrolase-1" evidence="3">
    <location>
        <begin position="29"/>
        <end position="277"/>
    </location>
</feature>
<dbReference type="GO" id="GO:0016020">
    <property type="term" value="C:membrane"/>
    <property type="evidence" value="ECO:0007669"/>
    <property type="project" value="TreeGrafter"/>
</dbReference>
<dbReference type="InterPro" id="IPR000639">
    <property type="entry name" value="Epox_hydrolase-like"/>
</dbReference>
<dbReference type="Proteomes" id="UP000278085">
    <property type="component" value="Unassembled WGS sequence"/>
</dbReference>
<organism evidence="4 5">
    <name type="scientific">Massilia atriviolacea</name>
    <dbReference type="NCBI Taxonomy" id="2495579"/>
    <lineage>
        <taxon>Bacteria</taxon>
        <taxon>Pseudomonadati</taxon>
        <taxon>Pseudomonadota</taxon>
        <taxon>Betaproteobacteria</taxon>
        <taxon>Burkholderiales</taxon>
        <taxon>Oxalobacteraceae</taxon>
        <taxon>Telluria group</taxon>
        <taxon>Massilia</taxon>
    </lineage>
</organism>
<proteinExistence type="inferred from homology"/>